<gene>
    <name evidence="3" type="primary">Zcchc3_0</name>
    <name evidence="3" type="ORF">GTO93_0000072</name>
</gene>
<feature type="domain" description="CCHC-type" evidence="2">
    <location>
        <begin position="98"/>
        <end position="112"/>
    </location>
</feature>
<dbReference type="InterPro" id="IPR001878">
    <property type="entry name" value="Znf_CCHC"/>
</dbReference>
<dbReference type="PANTHER" id="PTHR22639:SF3">
    <property type="entry name" value="ZINC FINGER CCHC DOMAIN-CONTAINING PROTEIN 3"/>
    <property type="match status" value="1"/>
</dbReference>
<accession>A0ABS2XA44</accession>
<keyword evidence="1" id="KW-0479">Metal-binding</keyword>
<feature type="domain" description="CCHC-type" evidence="2">
    <location>
        <begin position="80"/>
        <end position="93"/>
    </location>
</feature>
<protein>
    <submittedName>
        <fullName evidence="3">ZCHC3 protein</fullName>
    </submittedName>
</protein>
<keyword evidence="1" id="KW-0863">Zinc-finger</keyword>
<dbReference type="InterPro" id="IPR042509">
    <property type="entry name" value="ZCCHC3"/>
</dbReference>
<sequence length="132" mass="15070">VTMACPFFPVEDITTFLKRRFELRSEDPVKSIDTEGLWNGVFKYTARLYTREGKMIHIRPDLMIGTVRGTLYYKGQPRVCFKCSRSGHFAAECGEVVCRNCLQMGHVARDCPGGMMCNLCGSKEHMYKDCPQ</sequence>
<dbReference type="Pfam" id="PF00098">
    <property type="entry name" value="zf-CCHC"/>
    <property type="match status" value="2"/>
</dbReference>
<feature type="non-terminal residue" evidence="3">
    <location>
        <position position="132"/>
    </location>
</feature>
<dbReference type="SMART" id="SM00343">
    <property type="entry name" value="ZnF_C2HC"/>
    <property type="match status" value="3"/>
</dbReference>
<dbReference type="Pfam" id="PF23058">
    <property type="entry name" value="RBD_ZCCHC3_2nd"/>
    <property type="match status" value="1"/>
</dbReference>
<evidence type="ECO:0000256" key="1">
    <source>
        <dbReference type="PROSITE-ProRule" id="PRU00047"/>
    </source>
</evidence>
<dbReference type="Gene3D" id="4.10.60.10">
    <property type="entry name" value="Zinc finger, CCHC-type"/>
    <property type="match status" value="1"/>
</dbReference>
<evidence type="ECO:0000313" key="3">
    <source>
        <dbReference type="EMBL" id="MBN3271094.1"/>
    </source>
</evidence>
<organism evidence="3 4">
    <name type="scientific">Polyodon spathula</name>
    <name type="common">North American paddlefish</name>
    <name type="synonym">Squalus spathula</name>
    <dbReference type="NCBI Taxonomy" id="7913"/>
    <lineage>
        <taxon>Eukaryota</taxon>
        <taxon>Metazoa</taxon>
        <taxon>Chordata</taxon>
        <taxon>Craniata</taxon>
        <taxon>Vertebrata</taxon>
        <taxon>Euteleostomi</taxon>
        <taxon>Actinopterygii</taxon>
        <taxon>Chondrostei</taxon>
        <taxon>Acipenseriformes</taxon>
        <taxon>Polyodontidae</taxon>
        <taxon>Polyodon</taxon>
    </lineage>
</organism>
<evidence type="ECO:0000313" key="4">
    <source>
        <dbReference type="Proteomes" id="UP001166093"/>
    </source>
</evidence>
<dbReference type="InterPro" id="IPR057811">
    <property type="entry name" value="RBD_ZCCHC3_2nd"/>
</dbReference>
<dbReference type="PANTHER" id="PTHR22639">
    <property type="entry name" value="GAG-RELATED PROTEIN"/>
    <property type="match status" value="1"/>
</dbReference>
<proteinExistence type="predicted"/>
<keyword evidence="1" id="KW-0862">Zinc</keyword>
<keyword evidence="4" id="KW-1185">Reference proteome</keyword>
<dbReference type="SUPFAM" id="SSF57756">
    <property type="entry name" value="Retrovirus zinc finger-like domains"/>
    <property type="match status" value="1"/>
</dbReference>
<dbReference type="PROSITE" id="PS50158">
    <property type="entry name" value="ZF_CCHC"/>
    <property type="match status" value="2"/>
</dbReference>
<reference evidence="3" key="1">
    <citation type="journal article" date="2021" name="Cell">
        <title>Tracing the genetic footprints of vertebrate landing in non-teleost ray-finned fishes.</title>
        <authorList>
            <person name="Bi X."/>
            <person name="Wang K."/>
            <person name="Yang L."/>
            <person name="Pan H."/>
            <person name="Jiang H."/>
            <person name="Wei Q."/>
            <person name="Fang M."/>
            <person name="Yu H."/>
            <person name="Zhu C."/>
            <person name="Cai Y."/>
            <person name="He Y."/>
            <person name="Gan X."/>
            <person name="Zeng H."/>
            <person name="Yu D."/>
            <person name="Zhu Y."/>
            <person name="Jiang H."/>
            <person name="Qiu Q."/>
            <person name="Yang H."/>
            <person name="Zhang Y.E."/>
            <person name="Wang W."/>
            <person name="Zhu M."/>
            <person name="He S."/>
            <person name="Zhang G."/>
        </authorList>
    </citation>
    <scope>NUCLEOTIDE SEQUENCE</scope>
    <source>
        <strain evidence="3">Pddl_001</strain>
    </source>
</reference>
<feature type="non-terminal residue" evidence="3">
    <location>
        <position position="1"/>
    </location>
</feature>
<dbReference type="EMBL" id="JAAWVQ010007923">
    <property type="protein sequence ID" value="MBN3271094.1"/>
    <property type="molecule type" value="Genomic_DNA"/>
</dbReference>
<comment type="caution">
    <text evidence="3">The sequence shown here is derived from an EMBL/GenBank/DDBJ whole genome shotgun (WGS) entry which is preliminary data.</text>
</comment>
<dbReference type="Proteomes" id="UP001166093">
    <property type="component" value="Unassembled WGS sequence"/>
</dbReference>
<name>A0ABS2XA44_POLSP</name>
<dbReference type="InterPro" id="IPR036875">
    <property type="entry name" value="Znf_CCHC_sf"/>
</dbReference>
<evidence type="ECO:0000259" key="2">
    <source>
        <dbReference type="PROSITE" id="PS50158"/>
    </source>
</evidence>